<dbReference type="PANTHER" id="PTHR30290:SF65">
    <property type="entry name" value="MONOACYL PHOSPHATIDYLINOSITOL TETRAMANNOSIDE-BINDING PROTEIN LPQW-RELATED"/>
    <property type="match status" value="1"/>
</dbReference>
<evidence type="ECO:0000313" key="3">
    <source>
        <dbReference type="EMBL" id="MFB9907443.1"/>
    </source>
</evidence>
<dbReference type="PANTHER" id="PTHR30290">
    <property type="entry name" value="PERIPLASMIC BINDING COMPONENT OF ABC TRANSPORTER"/>
    <property type="match status" value="1"/>
</dbReference>
<dbReference type="RefSeq" id="WP_377857543.1">
    <property type="nucleotide sequence ID" value="NZ_JBHLZU010000020.1"/>
</dbReference>
<accession>A0ABV6A2W0</accession>
<dbReference type="Pfam" id="PF00496">
    <property type="entry name" value="SBP_bac_5"/>
    <property type="match status" value="1"/>
</dbReference>
<evidence type="ECO:0000313" key="4">
    <source>
        <dbReference type="Proteomes" id="UP001589693"/>
    </source>
</evidence>
<proteinExistence type="predicted"/>
<reference evidence="3 4" key="1">
    <citation type="submission" date="2024-09" db="EMBL/GenBank/DDBJ databases">
        <authorList>
            <person name="Sun Q."/>
            <person name="Mori K."/>
        </authorList>
    </citation>
    <scope>NUCLEOTIDE SEQUENCE [LARGE SCALE GENOMIC DNA]</scope>
    <source>
        <strain evidence="3 4">TBRC 7907</strain>
    </source>
</reference>
<comment type="caution">
    <text evidence="3">The sequence shown here is derived from an EMBL/GenBank/DDBJ whole genome shotgun (WGS) entry which is preliminary data.</text>
</comment>
<gene>
    <name evidence="3" type="ORF">ACFFQA_26205</name>
</gene>
<keyword evidence="1" id="KW-0732">Signal</keyword>
<feature type="signal peptide" evidence="1">
    <location>
        <begin position="1"/>
        <end position="25"/>
    </location>
</feature>
<feature type="chain" id="PRO_5046555262" evidence="1">
    <location>
        <begin position="26"/>
        <end position="562"/>
    </location>
</feature>
<name>A0ABV6A2W0_9PSEU</name>
<evidence type="ECO:0000256" key="1">
    <source>
        <dbReference type="SAM" id="SignalP"/>
    </source>
</evidence>
<sequence>MRGRRQPALLIAALTAGALVLSACGGGGGNNPANNLQGKVDANDINPKPVSELKDGGDLRWAVSKLSVQFNYHHLDGTERDSADITEALMPRIHMPNARGELIPNKNYVESVQLVSTNPQQVVEYKLNPKAVWYDGTPLSYKDFDAQFKALNGTNAAFVTSSNTGYEDIEKVERGATDQDVKVTFKNKFGDWRSLFDPLYPASTNSDPKVFNEGWIEKPLTTAGPFKLDSIDRGAKILTLVPNDKWWGDKPKLSRIIYRQLDVDSTAQAFAAGDVDFIDIGPSVTTFQQVKPVPGAVIRKSLAPDFRHMTFNGAKGAILDDPKLRLAIQKAIDRTTIAKSQIGAIIPDAKPLNNHIYVEGLKDYKDQGQLVAFNKDQAAKELDELGWKREGEGTRKKDGKELVIRDVIPSAVETSANEAKQAQQMLAAIGVKLDIQTVPSELFFKEYVNKGNFDVTHFSWIGTPTPASSKGGIYKLDPNAVNQNYGRIGNETINKLLTDANSELDDAKRAELANKADEEIWKSGHSLLLYQRPNAIGVKDTLANFGAFGFAGFEFEKIGYVK</sequence>
<feature type="domain" description="Solute-binding protein family 5" evidence="2">
    <location>
        <begin position="120"/>
        <end position="468"/>
    </location>
</feature>
<evidence type="ECO:0000259" key="2">
    <source>
        <dbReference type="Pfam" id="PF00496"/>
    </source>
</evidence>
<dbReference type="InterPro" id="IPR039424">
    <property type="entry name" value="SBP_5"/>
</dbReference>
<dbReference type="InterPro" id="IPR000914">
    <property type="entry name" value="SBP_5_dom"/>
</dbReference>
<dbReference type="Gene3D" id="3.40.190.10">
    <property type="entry name" value="Periplasmic binding protein-like II"/>
    <property type="match status" value="1"/>
</dbReference>
<dbReference type="EMBL" id="JBHLZU010000020">
    <property type="protein sequence ID" value="MFB9907443.1"/>
    <property type="molecule type" value="Genomic_DNA"/>
</dbReference>
<dbReference type="PROSITE" id="PS51257">
    <property type="entry name" value="PROKAR_LIPOPROTEIN"/>
    <property type="match status" value="1"/>
</dbReference>
<dbReference type="Proteomes" id="UP001589693">
    <property type="component" value="Unassembled WGS sequence"/>
</dbReference>
<dbReference type="Gene3D" id="3.10.105.10">
    <property type="entry name" value="Dipeptide-binding Protein, Domain 3"/>
    <property type="match status" value="1"/>
</dbReference>
<dbReference type="Gene3D" id="3.90.76.10">
    <property type="entry name" value="Dipeptide-binding Protein, Domain 1"/>
    <property type="match status" value="1"/>
</dbReference>
<dbReference type="SUPFAM" id="SSF53850">
    <property type="entry name" value="Periplasmic binding protein-like II"/>
    <property type="match status" value="1"/>
</dbReference>
<keyword evidence="4" id="KW-1185">Reference proteome</keyword>
<protein>
    <submittedName>
        <fullName evidence="3">ABC transporter family substrate-binding protein</fullName>
    </submittedName>
</protein>
<organism evidence="3 4">
    <name type="scientific">Allokutzneria oryzae</name>
    <dbReference type="NCBI Taxonomy" id="1378989"/>
    <lineage>
        <taxon>Bacteria</taxon>
        <taxon>Bacillati</taxon>
        <taxon>Actinomycetota</taxon>
        <taxon>Actinomycetes</taxon>
        <taxon>Pseudonocardiales</taxon>
        <taxon>Pseudonocardiaceae</taxon>
        <taxon>Allokutzneria</taxon>
    </lineage>
</organism>
<dbReference type="CDD" id="cd08501">
    <property type="entry name" value="PBP2_Lpqw"/>
    <property type="match status" value="1"/>
</dbReference>